<evidence type="ECO:0000259" key="8">
    <source>
        <dbReference type="Pfam" id="PF12697"/>
    </source>
</evidence>
<evidence type="ECO:0000256" key="1">
    <source>
        <dbReference type="ARBA" id="ARBA00004477"/>
    </source>
</evidence>
<dbReference type="InterPro" id="IPR000073">
    <property type="entry name" value="AB_hydrolase_1"/>
</dbReference>
<dbReference type="GO" id="GO:0046464">
    <property type="term" value="P:acylglycerol catabolic process"/>
    <property type="evidence" value="ECO:0007669"/>
    <property type="project" value="TreeGrafter"/>
</dbReference>
<dbReference type="EMBL" id="CAJPIZ010002815">
    <property type="protein sequence ID" value="CAG2105545.1"/>
    <property type="molecule type" value="Genomic_DNA"/>
</dbReference>
<keyword evidence="4" id="KW-0256">Endoplasmic reticulum</keyword>
<evidence type="ECO:0000256" key="6">
    <source>
        <dbReference type="ARBA" id="ARBA00023136"/>
    </source>
</evidence>
<evidence type="ECO:0000256" key="4">
    <source>
        <dbReference type="ARBA" id="ARBA00022824"/>
    </source>
</evidence>
<dbReference type="InterPro" id="IPR000639">
    <property type="entry name" value="Epox_hydrolase-like"/>
</dbReference>
<dbReference type="GO" id="GO:0005789">
    <property type="term" value="C:endoplasmic reticulum membrane"/>
    <property type="evidence" value="ECO:0007669"/>
    <property type="project" value="UniProtKB-SubCell"/>
</dbReference>
<dbReference type="GO" id="GO:0047372">
    <property type="term" value="F:monoacylglycerol lipase activity"/>
    <property type="evidence" value="ECO:0007669"/>
    <property type="project" value="TreeGrafter"/>
</dbReference>
<keyword evidence="5 7" id="KW-1133">Transmembrane helix</keyword>
<feature type="domain" description="AB hydrolase-1" evidence="8">
    <location>
        <begin position="66"/>
        <end position="316"/>
    </location>
</feature>
<dbReference type="SUPFAM" id="SSF53474">
    <property type="entry name" value="alpha/beta-Hydrolases"/>
    <property type="match status" value="1"/>
</dbReference>
<comment type="subcellular location">
    <subcellularLocation>
        <location evidence="1">Endoplasmic reticulum membrane</location>
        <topology evidence="1">Multi-pass membrane protein</topology>
    </subcellularLocation>
</comment>
<proteinExistence type="predicted"/>
<dbReference type="Pfam" id="PF12697">
    <property type="entry name" value="Abhydrolase_6"/>
    <property type="match status" value="1"/>
</dbReference>
<keyword evidence="3" id="KW-0378">Hydrolase</keyword>
<dbReference type="InterPro" id="IPR050266">
    <property type="entry name" value="AB_hydrolase_sf"/>
</dbReference>
<dbReference type="PRINTS" id="PR00412">
    <property type="entry name" value="EPOXHYDRLASE"/>
</dbReference>
<dbReference type="EMBL" id="OC857390">
    <property type="protein sequence ID" value="CAD7625115.1"/>
    <property type="molecule type" value="Genomic_DNA"/>
</dbReference>
<evidence type="ECO:0000256" key="5">
    <source>
        <dbReference type="ARBA" id="ARBA00022989"/>
    </source>
</evidence>
<evidence type="ECO:0000313" key="9">
    <source>
        <dbReference type="EMBL" id="CAD7625115.1"/>
    </source>
</evidence>
<evidence type="ECO:0000256" key="7">
    <source>
        <dbReference type="SAM" id="Phobius"/>
    </source>
</evidence>
<organism evidence="9">
    <name type="scientific">Medioppia subpectinata</name>
    <dbReference type="NCBI Taxonomy" id="1979941"/>
    <lineage>
        <taxon>Eukaryota</taxon>
        <taxon>Metazoa</taxon>
        <taxon>Ecdysozoa</taxon>
        <taxon>Arthropoda</taxon>
        <taxon>Chelicerata</taxon>
        <taxon>Arachnida</taxon>
        <taxon>Acari</taxon>
        <taxon>Acariformes</taxon>
        <taxon>Sarcoptiformes</taxon>
        <taxon>Oribatida</taxon>
        <taxon>Brachypylina</taxon>
        <taxon>Oppioidea</taxon>
        <taxon>Oppiidae</taxon>
        <taxon>Medioppia</taxon>
    </lineage>
</organism>
<dbReference type="FunFam" id="3.40.50.1820:FF:000041">
    <property type="entry name" value="Mesoderm-specific transcript homolog protein"/>
    <property type="match status" value="1"/>
</dbReference>
<name>A0A7R9KLP8_9ACAR</name>
<dbReference type="PANTHER" id="PTHR43798:SF33">
    <property type="entry name" value="HYDROLASE, PUTATIVE (AFU_ORTHOLOGUE AFUA_2G14860)-RELATED"/>
    <property type="match status" value="1"/>
</dbReference>
<keyword evidence="6 7" id="KW-0472">Membrane</keyword>
<reference evidence="9" key="1">
    <citation type="submission" date="2020-11" db="EMBL/GenBank/DDBJ databases">
        <authorList>
            <person name="Tran Van P."/>
        </authorList>
    </citation>
    <scope>NUCLEOTIDE SEQUENCE</scope>
</reference>
<keyword evidence="10" id="KW-1185">Reference proteome</keyword>
<dbReference type="Proteomes" id="UP000759131">
    <property type="component" value="Unassembled WGS sequence"/>
</dbReference>
<evidence type="ECO:0000313" key="10">
    <source>
        <dbReference type="Proteomes" id="UP000759131"/>
    </source>
</evidence>
<keyword evidence="2 7" id="KW-0812">Transmembrane</keyword>
<feature type="transmembrane region" description="Helical" evidence="7">
    <location>
        <begin position="7"/>
        <end position="25"/>
    </location>
</feature>
<dbReference type="AlphaFoldDB" id="A0A7R9KLP8"/>
<evidence type="ECO:0000256" key="2">
    <source>
        <dbReference type="ARBA" id="ARBA00022692"/>
    </source>
</evidence>
<gene>
    <name evidence="9" type="ORF">OSB1V03_LOCUS5551</name>
</gene>
<accession>A0A7R9KLP8</accession>
<dbReference type="OrthoDB" id="408373at2759"/>
<protein>
    <recommendedName>
        <fullName evidence="8">AB hydrolase-1 domain-containing protein</fullName>
    </recommendedName>
</protein>
<sequence>MGFLVNTLSIFVVALAIVFTVYVNYPEPPLSPLLYQWQSSGQHMDFKGYRVFYKDEVTAGANDITVLLLHGFPTSSFDWYKILPDLRRNVRRVIAPDLLGFGLSDKPRFHTYSMYEQSDIIEALLKKINAPKVHILAHDYSVTVAQELMARQIGGKLSFGSIETVCLLNGGVFPSLHRPRLMQNVLRMPILGTVVSKLTNYYVFKWSLSEVFGANSQPSRDDYHDMWKLIRQKDGYRVMGDLLAYIDERHKNEDRWVGAVRTNRIPLHMIYGPSDPVNPPPFATTYRQIIPDASLDELAQGIGHYPQLEDPKRVIELYLNWLKRRQAITQVVFNT</sequence>
<dbReference type="Gene3D" id="3.40.50.1820">
    <property type="entry name" value="alpha/beta hydrolase"/>
    <property type="match status" value="1"/>
</dbReference>
<dbReference type="PANTHER" id="PTHR43798">
    <property type="entry name" value="MONOACYLGLYCEROL LIPASE"/>
    <property type="match status" value="1"/>
</dbReference>
<dbReference type="InterPro" id="IPR029058">
    <property type="entry name" value="AB_hydrolase_fold"/>
</dbReference>
<evidence type="ECO:0000256" key="3">
    <source>
        <dbReference type="ARBA" id="ARBA00022801"/>
    </source>
</evidence>